<accession>A0ABX2ZYG4</accession>
<dbReference type="EMBL" id="MDTU01000005">
    <property type="protein sequence ID" value="ODN41235.1"/>
    <property type="molecule type" value="Genomic_DNA"/>
</dbReference>
<proteinExistence type="predicted"/>
<evidence type="ECO:0000313" key="1">
    <source>
        <dbReference type="EMBL" id="ODN41235.1"/>
    </source>
</evidence>
<sequence length="64" mass="7458">MLKHYSEFNQALEFCASSAFGLLLGGKHYKRGEKIKKELLTRRQLRCLFMAGKIDYYKKKGGKK</sequence>
<organism evidence="1 2">
    <name type="scientific">Piscirickettsia litoralis</name>
    <dbReference type="NCBI Taxonomy" id="1891921"/>
    <lineage>
        <taxon>Bacteria</taxon>
        <taxon>Pseudomonadati</taxon>
        <taxon>Pseudomonadota</taxon>
        <taxon>Gammaproteobacteria</taxon>
        <taxon>Thiotrichales</taxon>
        <taxon>Piscirickettsiaceae</taxon>
        <taxon>Piscirickettsia</taxon>
    </lineage>
</organism>
<gene>
    <name evidence="1" type="ORF">BGC07_17630</name>
</gene>
<reference evidence="1 2" key="1">
    <citation type="submission" date="2016-08" db="EMBL/GenBank/DDBJ databases">
        <title>Draft genome sequence of Candidatus Piscirickettsia litoralis, from seawater.</title>
        <authorList>
            <person name="Wan X."/>
            <person name="Lee A.J."/>
            <person name="Hou S."/>
            <person name="Donachie S.P."/>
        </authorList>
    </citation>
    <scope>NUCLEOTIDE SEQUENCE [LARGE SCALE GENOMIC DNA]</scope>
    <source>
        <strain evidence="1 2">Y2</strain>
    </source>
</reference>
<protein>
    <recommendedName>
        <fullName evidence="3">Transposase</fullName>
    </recommendedName>
</protein>
<dbReference type="Proteomes" id="UP000094329">
    <property type="component" value="Unassembled WGS sequence"/>
</dbReference>
<name>A0ABX2ZYG4_9GAMM</name>
<comment type="caution">
    <text evidence="1">The sequence shown here is derived from an EMBL/GenBank/DDBJ whole genome shotgun (WGS) entry which is preliminary data.</text>
</comment>
<evidence type="ECO:0008006" key="3">
    <source>
        <dbReference type="Google" id="ProtNLM"/>
    </source>
</evidence>
<keyword evidence="2" id="KW-1185">Reference proteome</keyword>
<evidence type="ECO:0000313" key="2">
    <source>
        <dbReference type="Proteomes" id="UP000094329"/>
    </source>
</evidence>